<dbReference type="SUPFAM" id="SSF56672">
    <property type="entry name" value="DNA/RNA polymerases"/>
    <property type="match status" value="1"/>
</dbReference>
<accession>A0A6J5TQW4</accession>
<dbReference type="SUPFAM" id="SSF56219">
    <property type="entry name" value="DNase I-like"/>
    <property type="match status" value="1"/>
</dbReference>
<gene>
    <name evidence="2" type="ORF">CURHAP_LOCUS6814</name>
</gene>
<evidence type="ECO:0000259" key="1">
    <source>
        <dbReference type="PROSITE" id="PS50878"/>
    </source>
</evidence>
<protein>
    <recommendedName>
        <fullName evidence="1">Reverse transcriptase domain-containing protein</fullName>
    </recommendedName>
</protein>
<dbReference type="InterPro" id="IPR052343">
    <property type="entry name" value="Retrotransposon-Effector_Assoc"/>
</dbReference>
<dbReference type="PROSITE" id="PS50878">
    <property type="entry name" value="RT_POL"/>
    <property type="match status" value="1"/>
</dbReference>
<dbReference type="InterPro" id="IPR000477">
    <property type="entry name" value="RT_dom"/>
</dbReference>
<dbReference type="AlphaFoldDB" id="A0A6J5TQW4"/>
<dbReference type="InterPro" id="IPR036691">
    <property type="entry name" value="Endo/exonu/phosph_ase_sf"/>
</dbReference>
<proteinExistence type="predicted"/>
<evidence type="ECO:0000313" key="2">
    <source>
        <dbReference type="EMBL" id="CAB4264858.1"/>
    </source>
</evidence>
<evidence type="ECO:0000313" key="3">
    <source>
        <dbReference type="Proteomes" id="UP000507222"/>
    </source>
</evidence>
<dbReference type="EMBL" id="CAEKDK010000001">
    <property type="protein sequence ID" value="CAB4264858.1"/>
    <property type="molecule type" value="Genomic_DNA"/>
</dbReference>
<dbReference type="PANTHER" id="PTHR46890:SF48">
    <property type="entry name" value="RNA-DIRECTED DNA POLYMERASE"/>
    <property type="match status" value="1"/>
</dbReference>
<organism evidence="2 3">
    <name type="scientific">Prunus armeniaca</name>
    <name type="common">Apricot</name>
    <name type="synonym">Armeniaca vulgaris</name>
    <dbReference type="NCBI Taxonomy" id="36596"/>
    <lineage>
        <taxon>Eukaryota</taxon>
        <taxon>Viridiplantae</taxon>
        <taxon>Streptophyta</taxon>
        <taxon>Embryophyta</taxon>
        <taxon>Tracheophyta</taxon>
        <taxon>Spermatophyta</taxon>
        <taxon>Magnoliopsida</taxon>
        <taxon>eudicotyledons</taxon>
        <taxon>Gunneridae</taxon>
        <taxon>Pentapetalae</taxon>
        <taxon>rosids</taxon>
        <taxon>fabids</taxon>
        <taxon>Rosales</taxon>
        <taxon>Rosaceae</taxon>
        <taxon>Amygdaloideae</taxon>
        <taxon>Amygdaleae</taxon>
        <taxon>Prunus</taxon>
    </lineage>
</organism>
<feature type="domain" description="Reverse transcriptase" evidence="1">
    <location>
        <begin position="426"/>
        <end position="671"/>
    </location>
</feature>
<dbReference type="PANTHER" id="PTHR46890">
    <property type="entry name" value="NON-LTR RETROLELEMENT REVERSE TRANSCRIPTASE-LIKE PROTEIN-RELATED"/>
    <property type="match status" value="1"/>
</dbReference>
<dbReference type="CDD" id="cd01650">
    <property type="entry name" value="RT_nLTR_like"/>
    <property type="match status" value="1"/>
</dbReference>
<dbReference type="InterPro" id="IPR043502">
    <property type="entry name" value="DNA/RNA_pol_sf"/>
</dbReference>
<dbReference type="Proteomes" id="UP000507222">
    <property type="component" value="Unassembled WGS sequence"/>
</dbReference>
<dbReference type="Pfam" id="PF00078">
    <property type="entry name" value="RVT_1"/>
    <property type="match status" value="1"/>
</dbReference>
<reference evidence="2 3" key="1">
    <citation type="submission" date="2020-05" db="EMBL/GenBank/DDBJ databases">
        <authorList>
            <person name="Campoy J."/>
            <person name="Schneeberger K."/>
            <person name="Spophaly S."/>
        </authorList>
    </citation>
    <scope>NUCLEOTIDE SEQUENCE [LARGE SCALE GENOMIC DNA]</scope>
    <source>
        <strain evidence="2">PruArmRojPasFocal</strain>
    </source>
</reference>
<dbReference type="Gene3D" id="3.60.10.10">
    <property type="entry name" value="Endonuclease/exonuclease/phosphatase"/>
    <property type="match status" value="1"/>
</dbReference>
<name>A0A6J5TQW4_PRUAR</name>
<sequence length="706" mass="82315">METKSRNNRMEKVRRSCNYQHGFCIPPIGTAGGLCLWWDTNINLEILSFSQNFIDTKISDMTTGTQGRATWVYGTPYREEKEIFWNRLELELQPMNIPWFCGGDFNEILWSFEKSGGQLYPPNRPRYLRDFMEKVALMDLGYNGSCFTWRARRQNDQFIQERLDRGLVNCLWQEEWPNTTVTHYPAIGSDHNPIIVETDHHFSRGKRAFKFEAFWVEDRESRQWQTKLQKCTELLTQWSREKYTNNRKRVAVLQAELQDKQGRWEENYEEIKRITSNLNETWAREETYWHQRSRVKWLNEGDRNTTFFHHSTIARRRQNRILRIQGNNGQWYSGQNATRRVIEEHFKGLFSTECVEDDLDILSCVDPVVIEDINTTLLQEISSQEIKEVAMQMGSLKAPGPDGYHGIFYQQYWDIIHREVQGIVKDFFAESCNPTILNSTNIVLIPKVPNPESVTQYRPISLCNYSYKIISKVMANRLKQFLPEIISPAQNAFVPNLQIQDNILLAHEAFHLLKLRKSTKLYALGMKLDMNKAYDRVEWNFLEAMMRKLGFADKWVRMIMSLVKSVELALVINGKPGSYFKPTRGIRQGDPLSPYLFLFEWPDPSHLLFADDTLLFLKANAQNCRNMMNLLNGYCRASGQQINLGKSSVFFSPNTPDDLKRELGTILGMSIVTGTGKYLGLPTLWGKSKCEALNFVKERLLRKIGG</sequence>